<accession>A0AAV2N477</accession>
<sequence length="133" mass="15055">MQRGIKNTDLVDVIDNCYSTTLEIGLRQVMRIWQQESVSVLVSFCRLGLTFSFPISNFAAAALGDEAEAPSPVTAFRINSGHYSENFPARSKQLVTKGEDTLRSRRTVFRSLSEVRFIMDIYGGNNNTELWRK</sequence>
<evidence type="ECO:0000313" key="1">
    <source>
        <dbReference type="EMBL" id="CAL1674101.1"/>
    </source>
</evidence>
<keyword evidence="2" id="KW-1185">Reference proteome</keyword>
<dbReference type="EMBL" id="OZ034824">
    <property type="protein sequence ID" value="CAL1674101.1"/>
    <property type="molecule type" value="Genomic_DNA"/>
</dbReference>
<reference evidence="1 2" key="1">
    <citation type="submission" date="2024-04" db="EMBL/GenBank/DDBJ databases">
        <authorList>
            <consortium name="Molecular Ecology Group"/>
        </authorList>
    </citation>
    <scope>NUCLEOTIDE SEQUENCE [LARGE SCALE GENOMIC DNA]</scope>
</reference>
<protein>
    <submittedName>
        <fullName evidence="1">Uncharacterized protein</fullName>
    </submittedName>
</protein>
<proteinExistence type="predicted"/>
<dbReference type="Proteomes" id="UP001497644">
    <property type="component" value="Chromosome 1"/>
</dbReference>
<gene>
    <name evidence="1" type="ORF">LPLAT_LOCUS855</name>
</gene>
<dbReference type="AlphaFoldDB" id="A0AAV2N477"/>
<organism evidence="1 2">
    <name type="scientific">Lasius platythorax</name>
    <dbReference type="NCBI Taxonomy" id="488582"/>
    <lineage>
        <taxon>Eukaryota</taxon>
        <taxon>Metazoa</taxon>
        <taxon>Ecdysozoa</taxon>
        <taxon>Arthropoda</taxon>
        <taxon>Hexapoda</taxon>
        <taxon>Insecta</taxon>
        <taxon>Pterygota</taxon>
        <taxon>Neoptera</taxon>
        <taxon>Endopterygota</taxon>
        <taxon>Hymenoptera</taxon>
        <taxon>Apocrita</taxon>
        <taxon>Aculeata</taxon>
        <taxon>Formicoidea</taxon>
        <taxon>Formicidae</taxon>
        <taxon>Formicinae</taxon>
        <taxon>Lasius</taxon>
        <taxon>Lasius</taxon>
    </lineage>
</organism>
<name>A0AAV2N477_9HYME</name>
<evidence type="ECO:0000313" key="2">
    <source>
        <dbReference type="Proteomes" id="UP001497644"/>
    </source>
</evidence>